<dbReference type="InParanoid" id="G4TAS3"/>
<evidence type="ECO:0000313" key="1">
    <source>
        <dbReference type="EMBL" id="CCA68424.1"/>
    </source>
</evidence>
<dbReference type="HOGENOM" id="CLU_087993_0_0_1"/>
<evidence type="ECO:0008006" key="3">
    <source>
        <dbReference type="Google" id="ProtNLM"/>
    </source>
</evidence>
<comment type="caution">
    <text evidence="1">The sequence shown here is derived from an EMBL/GenBank/DDBJ whole genome shotgun (WGS) entry which is preliminary data.</text>
</comment>
<dbReference type="OMA" id="CEAGTPW"/>
<dbReference type="EMBL" id="CAFZ01000032">
    <property type="protein sequence ID" value="CCA68424.1"/>
    <property type="molecule type" value="Genomic_DNA"/>
</dbReference>
<name>G4TAS3_SERID</name>
<reference evidence="1 2" key="1">
    <citation type="journal article" date="2011" name="PLoS Pathog.">
        <title>Endophytic Life Strategies Decoded by Genome and Transcriptome Analyses of the Mutualistic Root Symbiont Piriformospora indica.</title>
        <authorList>
            <person name="Zuccaro A."/>
            <person name="Lahrmann U."/>
            <person name="Guldener U."/>
            <person name="Langen G."/>
            <person name="Pfiffi S."/>
            <person name="Biedenkopf D."/>
            <person name="Wong P."/>
            <person name="Samans B."/>
            <person name="Grimm C."/>
            <person name="Basiewicz M."/>
            <person name="Murat C."/>
            <person name="Martin F."/>
            <person name="Kogel K.H."/>
        </authorList>
    </citation>
    <scope>NUCLEOTIDE SEQUENCE [LARGE SCALE GENOMIC DNA]</scope>
    <source>
        <strain evidence="1 2">DSM 11827</strain>
    </source>
</reference>
<dbReference type="Gene3D" id="3.40.50.300">
    <property type="entry name" value="P-loop containing nucleotide triphosphate hydrolases"/>
    <property type="match status" value="1"/>
</dbReference>
<protein>
    <recommendedName>
        <fullName evidence="3">NadR/Ttd14 AAA domain-containing protein</fullName>
    </recommendedName>
</protein>
<proteinExistence type="predicted"/>
<accession>G4TAS3</accession>
<dbReference type="InterPro" id="IPR027417">
    <property type="entry name" value="P-loop_NTPase"/>
</dbReference>
<evidence type="ECO:0000313" key="2">
    <source>
        <dbReference type="Proteomes" id="UP000007148"/>
    </source>
</evidence>
<sequence>MREQGFTRKDVGTLEMQRAILRAQLHAEENALTYLMSNIRRKRPQDDGSSVSVLLCDRCAIDPIVYATMELPGNLVDDLMTEYGLRDALARYSGRSKASTKGNFSEKGTYIDPLVILTDGVDEWRVDDGVRSLYDPKTVAVTFRDVLARLKISHLELGENIKDIEERVAWVMTASGLKD</sequence>
<organism evidence="1 2">
    <name type="scientific">Serendipita indica (strain DSM 11827)</name>
    <name type="common">Root endophyte fungus</name>
    <name type="synonym">Piriformospora indica</name>
    <dbReference type="NCBI Taxonomy" id="1109443"/>
    <lineage>
        <taxon>Eukaryota</taxon>
        <taxon>Fungi</taxon>
        <taxon>Dikarya</taxon>
        <taxon>Basidiomycota</taxon>
        <taxon>Agaricomycotina</taxon>
        <taxon>Agaricomycetes</taxon>
        <taxon>Sebacinales</taxon>
        <taxon>Serendipitaceae</taxon>
        <taxon>Serendipita</taxon>
    </lineage>
</organism>
<dbReference type="OrthoDB" id="6118920at2759"/>
<dbReference type="Proteomes" id="UP000007148">
    <property type="component" value="Unassembled WGS sequence"/>
</dbReference>
<dbReference type="AlphaFoldDB" id="G4TAS3"/>
<gene>
    <name evidence="1" type="ORF">PIIN_02288</name>
</gene>
<keyword evidence="2" id="KW-1185">Reference proteome</keyword>